<organism evidence="7 8">
    <name type="scientific">Planococcus faecalis</name>
    <dbReference type="NCBI Taxonomy" id="1598147"/>
    <lineage>
        <taxon>Bacteria</taxon>
        <taxon>Bacillati</taxon>
        <taxon>Bacillota</taxon>
        <taxon>Bacilli</taxon>
        <taxon>Bacillales</taxon>
        <taxon>Caryophanaceae</taxon>
        <taxon>Planococcus</taxon>
    </lineage>
</organism>
<keyword evidence="3 5" id="KW-0732">Signal</keyword>
<evidence type="ECO:0000256" key="5">
    <source>
        <dbReference type="SAM" id="SignalP"/>
    </source>
</evidence>
<dbReference type="EMBL" id="CP019401">
    <property type="protein sequence ID" value="AQU80044.1"/>
    <property type="molecule type" value="Genomic_DNA"/>
</dbReference>
<keyword evidence="4" id="KW-0472">Membrane</keyword>
<dbReference type="PANTHER" id="PTHR10357">
    <property type="entry name" value="ALPHA-AMYLASE FAMILY MEMBER"/>
    <property type="match status" value="1"/>
</dbReference>
<gene>
    <name evidence="7" type="ORF">AJGP001_12490</name>
</gene>
<dbReference type="Gene3D" id="2.60.40.1180">
    <property type="entry name" value="Golgi alpha-mannosidase II"/>
    <property type="match status" value="1"/>
</dbReference>
<sequence length="488" mass="54922">MKTKWILSIITTVLLLALVNPVFAAEERELKDELIYDVLVDRYFNKKINNDYEVNALDPAAFNGGDFDGMASELLFAKEMGFTALSIGPVFSTATYDGKTVKDYTKFERHFGTEEEFQTLVDEIHNQEMKVIVDIPTQQVSADHVWAVENPEWFTENEDGSLALDTANTEVQEALIATFVEFSEAYQVDGFRLQDADKLDAAFVSDFSKAIKEVRDSYILSDQEMADSGAFDAVVVPGVEKTLRAAYKNFDQDMTDVTTIMEQSKNNLIQVDSLTGSRFTADIVAENGFPPTRWTLLLTQLLTMPGIPVVQYGSESAMNGTELDESHQILDMAVDKELVDHITNLTSLRNSSEALRTGELEVLHDEDGWLVYKRSNNEESWIVAINNASSTKSINLSADVIGQGQELRGLFESDIIRQGDNGDYRITQDREIAEVFHVTEESKLNSAYIATLVVMYVVFMMFLWFVWRKGKQRKADAAKQSTVEKNPK</sequence>
<feature type="domain" description="Glycosyl hydrolase family 13 catalytic" evidence="6">
    <location>
        <begin position="37"/>
        <end position="349"/>
    </location>
</feature>
<dbReference type="RefSeq" id="WP_078080604.1">
    <property type="nucleotide sequence ID" value="NZ_CP019401.1"/>
</dbReference>
<dbReference type="InterPro" id="IPR054174">
    <property type="entry name" value="Alpha-amylase-like_C"/>
</dbReference>
<keyword evidence="4" id="KW-1133">Transmembrane helix</keyword>
<dbReference type="InterPro" id="IPR017853">
    <property type="entry name" value="GH"/>
</dbReference>
<proteinExistence type="predicted"/>
<comment type="cofactor">
    <cofactor evidence="1">
        <name>Ca(2+)</name>
        <dbReference type="ChEBI" id="CHEBI:29108"/>
    </cofactor>
</comment>
<dbReference type="SUPFAM" id="SSF51011">
    <property type="entry name" value="Glycosyl hydrolase domain"/>
    <property type="match status" value="1"/>
</dbReference>
<reference evidence="7 8" key="1">
    <citation type="submission" date="2017-01" db="EMBL/GenBank/DDBJ databases">
        <title>Planococcus faecalis genome complete sequence.</title>
        <authorList>
            <person name="Lee P.C."/>
        </authorList>
    </citation>
    <scope>NUCLEOTIDE SEQUENCE [LARGE SCALE GENOMIC DNA]</scope>
    <source>
        <strain evidence="7 8">AJ003</strain>
    </source>
</reference>
<dbReference type="SMART" id="SM00642">
    <property type="entry name" value="Aamy"/>
    <property type="match status" value="1"/>
</dbReference>
<name>A0ABM6IWF5_9BACL</name>
<dbReference type="Proteomes" id="UP000189661">
    <property type="component" value="Chromosome"/>
</dbReference>
<evidence type="ECO:0000256" key="3">
    <source>
        <dbReference type="ARBA" id="ARBA00022729"/>
    </source>
</evidence>
<keyword evidence="8" id="KW-1185">Reference proteome</keyword>
<evidence type="ECO:0000256" key="2">
    <source>
        <dbReference type="ARBA" id="ARBA00022723"/>
    </source>
</evidence>
<evidence type="ECO:0000313" key="8">
    <source>
        <dbReference type="Proteomes" id="UP000189661"/>
    </source>
</evidence>
<evidence type="ECO:0000256" key="1">
    <source>
        <dbReference type="ARBA" id="ARBA00001913"/>
    </source>
</evidence>
<dbReference type="SUPFAM" id="SSF51445">
    <property type="entry name" value="(Trans)glycosidases"/>
    <property type="match status" value="1"/>
</dbReference>
<evidence type="ECO:0000313" key="7">
    <source>
        <dbReference type="EMBL" id="AQU80044.1"/>
    </source>
</evidence>
<feature type="chain" id="PRO_5046966767" evidence="5">
    <location>
        <begin position="25"/>
        <end position="488"/>
    </location>
</feature>
<dbReference type="Gene3D" id="3.20.20.80">
    <property type="entry name" value="Glycosidases"/>
    <property type="match status" value="1"/>
</dbReference>
<keyword evidence="2" id="KW-0479">Metal-binding</keyword>
<keyword evidence="4" id="KW-0812">Transmembrane</keyword>
<dbReference type="Pfam" id="PF00128">
    <property type="entry name" value="Alpha-amylase"/>
    <property type="match status" value="1"/>
</dbReference>
<protein>
    <submittedName>
        <fullName evidence="7">Alpha-amlyase</fullName>
    </submittedName>
</protein>
<feature type="signal peptide" evidence="5">
    <location>
        <begin position="1"/>
        <end position="24"/>
    </location>
</feature>
<evidence type="ECO:0000256" key="4">
    <source>
        <dbReference type="SAM" id="Phobius"/>
    </source>
</evidence>
<dbReference type="PANTHER" id="PTHR10357:SF215">
    <property type="entry name" value="ALPHA-AMYLASE 1"/>
    <property type="match status" value="1"/>
</dbReference>
<dbReference type="Pfam" id="PF22026">
    <property type="entry name" value="Alpha-amylase_C_2"/>
    <property type="match status" value="1"/>
</dbReference>
<evidence type="ECO:0000259" key="6">
    <source>
        <dbReference type="SMART" id="SM00642"/>
    </source>
</evidence>
<accession>A0ABM6IWF5</accession>
<dbReference type="InterPro" id="IPR006047">
    <property type="entry name" value="GH13_cat_dom"/>
</dbReference>
<dbReference type="InterPro" id="IPR013780">
    <property type="entry name" value="Glyco_hydro_b"/>
</dbReference>
<feature type="transmembrane region" description="Helical" evidence="4">
    <location>
        <begin position="447"/>
        <end position="467"/>
    </location>
</feature>